<gene>
    <name evidence="1" type="ORF">RRG08_065851</name>
</gene>
<name>A0AAE0ZAZ8_9GAST</name>
<proteinExistence type="predicted"/>
<dbReference type="Proteomes" id="UP001283361">
    <property type="component" value="Unassembled WGS sequence"/>
</dbReference>
<sequence length="143" mass="15880">MGRSAAELPTELLNKAFHHICGGSLAYDNPAQTVTIFSMNTRPSSNTYPTQQHVYSGQLKYVQYPALLLYTVQILTLPSAYTEHSTNAPSTTLRILHLAQIPTLLMGSSQPMENKDKHACIFGLNFTRCRVPNCLFLSCAFEV</sequence>
<keyword evidence="2" id="KW-1185">Reference proteome</keyword>
<reference evidence="1" key="1">
    <citation type="journal article" date="2023" name="G3 (Bethesda)">
        <title>A reference genome for the long-term kleptoplast-retaining sea slug Elysia crispata morphotype clarki.</title>
        <authorList>
            <person name="Eastman K.E."/>
            <person name="Pendleton A.L."/>
            <person name="Shaikh M.A."/>
            <person name="Suttiyut T."/>
            <person name="Ogas R."/>
            <person name="Tomko P."/>
            <person name="Gavelis G."/>
            <person name="Widhalm J.R."/>
            <person name="Wisecaver J.H."/>
        </authorList>
    </citation>
    <scope>NUCLEOTIDE SEQUENCE</scope>
    <source>
        <strain evidence="1">ECLA1</strain>
    </source>
</reference>
<protein>
    <submittedName>
        <fullName evidence="1">Uncharacterized protein</fullName>
    </submittedName>
</protein>
<dbReference type="AlphaFoldDB" id="A0AAE0ZAZ8"/>
<evidence type="ECO:0000313" key="1">
    <source>
        <dbReference type="EMBL" id="KAK3766133.1"/>
    </source>
</evidence>
<dbReference type="EMBL" id="JAWDGP010004261">
    <property type="protein sequence ID" value="KAK3766133.1"/>
    <property type="molecule type" value="Genomic_DNA"/>
</dbReference>
<evidence type="ECO:0000313" key="2">
    <source>
        <dbReference type="Proteomes" id="UP001283361"/>
    </source>
</evidence>
<comment type="caution">
    <text evidence="1">The sequence shown here is derived from an EMBL/GenBank/DDBJ whole genome shotgun (WGS) entry which is preliminary data.</text>
</comment>
<organism evidence="1 2">
    <name type="scientific">Elysia crispata</name>
    <name type="common">lettuce slug</name>
    <dbReference type="NCBI Taxonomy" id="231223"/>
    <lineage>
        <taxon>Eukaryota</taxon>
        <taxon>Metazoa</taxon>
        <taxon>Spiralia</taxon>
        <taxon>Lophotrochozoa</taxon>
        <taxon>Mollusca</taxon>
        <taxon>Gastropoda</taxon>
        <taxon>Heterobranchia</taxon>
        <taxon>Euthyneura</taxon>
        <taxon>Panpulmonata</taxon>
        <taxon>Sacoglossa</taxon>
        <taxon>Placobranchoidea</taxon>
        <taxon>Plakobranchidae</taxon>
        <taxon>Elysia</taxon>
    </lineage>
</organism>
<accession>A0AAE0ZAZ8</accession>